<accession>A0A699RF22</accession>
<protein>
    <submittedName>
        <fullName evidence="1">Uncharacterized protein</fullName>
    </submittedName>
</protein>
<gene>
    <name evidence="1" type="ORF">Tci_857859</name>
</gene>
<evidence type="ECO:0000313" key="1">
    <source>
        <dbReference type="EMBL" id="GFC85889.1"/>
    </source>
</evidence>
<name>A0A699RF22_TANCI</name>
<proteinExistence type="predicted"/>
<organism evidence="1">
    <name type="scientific">Tanacetum cinerariifolium</name>
    <name type="common">Dalmatian daisy</name>
    <name type="synonym">Chrysanthemum cinerariifolium</name>
    <dbReference type="NCBI Taxonomy" id="118510"/>
    <lineage>
        <taxon>Eukaryota</taxon>
        <taxon>Viridiplantae</taxon>
        <taxon>Streptophyta</taxon>
        <taxon>Embryophyta</taxon>
        <taxon>Tracheophyta</taxon>
        <taxon>Spermatophyta</taxon>
        <taxon>Magnoliopsida</taxon>
        <taxon>eudicotyledons</taxon>
        <taxon>Gunneridae</taxon>
        <taxon>Pentapetalae</taxon>
        <taxon>asterids</taxon>
        <taxon>campanulids</taxon>
        <taxon>Asterales</taxon>
        <taxon>Asteraceae</taxon>
        <taxon>Asteroideae</taxon>
        <taxon>Anthemideae</taxon>
        <taxon>Anthemidinae</taxon>
        <taxon>Tanacetum</taxon>
    </lineage>
</organism>
<reference evidence="1" key="1">
    <citation type="journal article" date="2019" name="Sci. Rep.">
        <title>Draft genome of Tanacetum cinerariifolium, the natural source of mosquito coil.</title>
        <authorList>
            <person name="Yamashiro T."/>
            <person name="Shiraishi A."/>
            <person name="Satake H."/>
            <person name="Nakayama K."/>
        </authorList>
    </citation>
    <scope>NUCLEOTIDE SEQUENCE</scope>
</reference>
<sequence length="52" mass="5929">VIERGVDDWRVIHIVKTDMVIHTAKTEMMRLVVETEFVGKIADAFDKVTGDI</sequence>
<dbReference type="EMBL" id="BKCJ011102330">
    <property type="protein sequence ID" value="GFC85889.1"/>
    <property type="molecule type" value="Genomic_DNA"/>
</dbReference>
<dbReference type="AlphaFoldDB" id="A0A699RF22"/>
<feature type="non-terminal residue" evidence="1">
    <location>
        <position position="1"/>
    </location>
</feature>
<comment type="caution">
    <text evidence="1">The sequence shown here is derived from an EMBL/GenBank/DDBJ whole genome shotgun (WGS) entry which is preliminary data.</text>
</comment>